<dbReference type="CDD" id="cd00154">
    <property type="entry name" value="Rab"/>
    <property type="match status" value="1"/>
</dbReference>
<dbReference type="KEGG" id="eiv:EIN_485870"/>
<dbReference type="FunFam" id="3.40.50.300:FF:001462">
    <property type="entry name" value="Small GTP-binding protein, putative"/>
    <property type="match status" value="1"/>
</dbReference>
<dbReference type="AlphaFoldDB" id="A0A0A1U7Z2"/>
<dbReference type="GO" id="GO:0005525">
    <property type="term" value="F:GTP binding"/>
    <property type="evidence" value="ECO:0007669"/>
    <property type="project" value="UniProtKB-KW"/>
</dbReference>
<organism evidence="5 6">
    <name type="scientific">Entamoeba invadens IP1</name>
    <dbReference type="NCBI Taxonomy" id="370355"/>
    <lineage>
        <taxon>Eukaryota</taxon>
        <taxon>Amoebozoa</taxon>
        <taxon>Evosea</taxon>
        <taxon>Archamoebae</taxon>
        <taxon>Mastigamoebida</taxon>
        <taxon>Entamoebidae</taxon>
        <taxon>Entamoeba</taxon>
    </lineage>
</organism>
<dbReference type="InterPro" id="IPR005225">
    <property type="entry name" value="Small_GTP-bd"/>
</dbReference>
<dbReference type="SMART" id="SM00173">
    <property type="entry name" value="RAS"/>
    <property type="match status" value="1"/>
</dbReference>
<dbReference type="SMART" id="SM00174">
    <property type="entry name" value="RHO"/>
    <property type="match status" value="1"/>
</dbReference>
<dbReference type="OMA" id="FDYMALE"/>
<reference evidence="5 6" key="1">
    <citation type="submission" date="2012-10" db="EMBL/GenBank/DDBJ databases">
        <authorList>
            <person name="Zafar N."/>
            <person name="Inman J."/>
            <person name="Hall N."/>
            <person name="Lorenzi H."/>
            <person name="Caler E."/>
        </authorList>
    </citation>
    <scope>NUCLEOTIDE SEQUENCE [LARGE SCALE GENOMIC DNA]</scope>
    <source>
        <strain evidence="5 6">IP1</strain>
    </source>
</reference>
<dbReference type="Pfam" id="PF00071">
    <property type="entry name" value="Ras"/>
    <property type="match status" value="1"/>
</dbReference>
<comment type="similarity">
    <text evidence="2">Belongs to the small GTPase superfamily. Rho family.</text>
</comment>
<accession>A0A0A1U7Z2</accession>
<keyword evidence="4" id="KW-0342">GTP-binding</keyword>
<dbReference type="PANTHER" id="PTHR47981">
    <property type="entry name" value="RAB FAMILY"/>
    <property type="match status" value="1"/>
</dbReference>
<dbReference type="GO" id="GO:0090385">
    <property type="term" value="P:phagosome-lysosome fusion"/>
    <property type="evidence" value="ECO:0007669"/>
    <property type="project" value="TreeGrafter"/>
</dbReference>
<evidence type="ECO:0000256" key="3">
    <source>
        <dbReference type="ARBA" id="ARBA00022741"/>
    </source>
</evidence>
<dbReference type="Gene3D" id="3.40.50.300">
    <property type="entry name" value="P-loop containing nucleotide triphosphate hydrolases"/>
    <property type="match status" value="1"/>
</dbReference>
<gene>
    <name evidence="5" type="ORF">EIN_485870</name>
</gene>
<dbReference type="VEuPathDB" id="AmoebaDB:EIN_485870"/>
<keyword evidence="6" id="KW-1185">Reference proteome</keyword>
<evidence type="ECO:0000313" key="5">
    <source>
        <dbReference type="EMBL" id="ELP89185.1"/>
    </source>
</evidence>
<dbReference type="Proteomes" id="UP000014680">
    <property type="component" value="Unassembled WGS sequence"/>
</dbReference>
<dbReference type="InterPro" id="IPR027417">
    <property type="entry name" value="P-loop_NTPase"/>
</dbReference>
<proteinExistence type="inferred from homology"/>
<evidence type="ECO:0000256" key="1">
    <source>
        <dbReference type="ARBA" id="ARBA00006270"/>
    </source>
</evidence>
<evidence type="ECO:0000313" key="6">
    <source>
        <dbReference type="Proteomes" id="UP000014680"/>
    </source>
</evidence>
<dbReference type="NCBIfam" id="TIGR00231">
    <property type="entry name" value="small_GTP"/>
    <property type="match status" value="1"/>
</dbReference>
<dbReference type="PROSITE" id="PS51419">
    <property type="entry name" value="RAB"/>
    <property type="match status" value="1"/>
</dbReference>
<dbReference type="OrthoDB" id="26437at2759"/>
<keyword evidence="3" id="KW-0547">Nucleotide-binding</keyword>
<dbReference type="PANTHER" id="PTHR47981:SF20">
    <property type="entry name" value="RAS-RELATED PROTEIN RAB-7A"/>
    <property type="match status" value="1"/>
</dbReference>
<name>A0A0A1U7Z2_ENTIV</name>
<dbReference type="GO" id="GO:0005770">
    <property type="term" value="C:late endosome"/>
    <property type="evidence" value="ECO:0007669"/>
    <property type="project" value="TreeGrafter"/>
</dbReference>
<dbReference type="PRINTS" id="PR00449">
    <property type="entry name" value="RASTRNSFRMNG"/>
</dbReference>
<evidence type="ECO:0000256" key="4">
    <source>
        <dbReference type="ARBA" id="ARBA00023134"/>
    </source>
</evidence>
<protein>
    <submittedName>
        <fullName evidence="5">Rab7, putative</fullName>
    </submittedName>
</protein>
<dbReference type="PROSITE" id="PS51421">
    <property type="entry name" value="RAS"/>
    <property type="match status" value="1"/>
</dbReference>
<dbReference type="RefSeq" id="XP_004255956.1">
    <property type="nucleotide sequence ID" value="XM_004255908.1"/>
</dbReference>
<dbReference type="SUPFAM" id="SSF52540">
    <property type="entry name" value="P-loop containing nucleoside triphosphate hydrolases"/>
    <property type="match status" value="1"/>
</dbReference>
<dbReference type="GeneID" id="14888178"/>
<dbReference type="EMBL" id="KB206670">
    <property type="protein sequence ID" value="ELP89185.1"/>
    <property type="molecule type" value="Genomic_DNA"/>
</dbReference>
<evidence type="ECO:0000256" key="2">
    <source>
        <dbReference type="ARBA" id="ARBA00010142"/>
    </source>
</evidence>
<dbReference type="GO" id="GO:0005764">
    <property type="term" value="C:lysosome"/>
    <property type="evidence" value="ECO:0007669"/>
    <property type="project" value="TreeGrafter"/>
</dbReference>
<sequence length="203" mass="22888">MTEGPVKCVKTNYKVILSGDSNVGKTSITLRYVNKTYSSEYKTTIGSDIFHKEIQADGEVLDMALWDTAGSEKYQSVFKNYYRGSDVVFLVFDLTNQSSLQSLPKWYNEYKSVDSVDDKDVLVVVVGNKCDLQDQRQVQEEGREWAEQNGFTYAETSASNDIGISDLFSSVLRLKKQMSFEYPIPPPLPVVEITTLPNAKKCC</sequence>
<dbReference type="GO" id="GO:0003924">
    <property type="term" value="F:GTPase activity"/>
    <property type="evidence" value="ECO:0007669"/>
    <property type="project" value="InterPro"/>
</dbReference>
<dbReference type="InterPro" id="IPR001806">
    <property type="entry name" value="Small_GTPase"/>
</dbReference>
<dbReference type="SMART" id="SM00175">
    <property type="entry name" value="RAB"/>
    <property type="match status" value="1"/>
</dbReference>
<comment type="similarity">
    <text evidence="1">Belongs to the small GTPase superfamily. Rab family.</text>
</comment>
<dbReference type="GO" id="GO:0045335">
    <property type="term" value="C:phagocytic vesicle"/>
    <property type="evidence" value="ECO:0007669"/>
    <property type="project" value="TreeGrafter"/>
</dbReference>